<dbReference type="PANTHER" id="PTHR43585:SF2">
    <property type="entry name" value="ATP-GRASP ENZYME FSQD"/>
    <property type="match status" value="1"/>
</dbReference>
<dbReference type="InterPro" id="IPR052032">
    <property type="entry name" value="ATP-dep_AA_Ligase"/>
</dbReference>
<dbReference type="GO" id="GO:0008716">
    <property type="term" value="F:D-alanine-D-alanine ligase activity"/>
    <property type="evidence" value="ECO:0007669"/>
    <property type="project" value="InterPro"/>
</dbReference>
<dbReference type="GO" id="GO:0005524">
    <property type="term" value="F:ATP binding"/>
    <property type="evidence" value="ECO:0007669"/>
    <property type="project" value="UniProtKB-UniRule"/>
</dbReference>
<reference evidence="6 7" key="1">
    <citation type="submission" date="2019-08" db="EMBL/GenBank/DDBJ databases">
        <title>Genome of Phaeodactylibacter luteus.</title>
        <authorList>
            <person name="Bowman J.P."/>
        </authorList>
    </citation>
    <scope>NUCLEOTIDE SEQUENCE [LARGE SCALE GENOMIC DNA]</scope>
    <source>
        <strain evidence="6 7">KCTC 42180</strain>
    </source>
</reference>
<keyword evidence="3 4" id="KW-0067">ATP-binding</keyword>
<keyword evidence="7" id="KW-1185">Reference proteome</keyword>
<dbReference type="Proteomes" id="UP000321580">
    <property type="component" value="Unassembled WGS sequence"/>
</dbReference>
<dbReference type="Gene3D" id="3.40.50.20">
    <property type="match status" value="1"/>
</dbReference>
<organism evidence="6 7">
    <name type="scientific">Phaeodactylibacter luteus</name>
    <dbReference type="NCBI Taxonomy" id="1564516"/>
    <lineage>
        <taxon>Bacteria</taxon>
        <taxon>Pseudomonadati</taxon>
        <taxon>Bacteroidota</taxon>
        <taxon>Saprospiria</taxon>
        <taxon>Saprospirales</taxon>
        <taxon>Haliscomenobacteraceae</taxon>
        <taxon>Phaeodactylibacter</taxon>
    </lineage>
</organism>
<dbReference type="AlphaFoldDB" id="A0A5C6RHD5"/>
<comment type="caution">
    <text evidence="6">The sequence shown here is derived from an EMBL/GenBank/DDBJ whole genome shotgun (WGS) entry which is preliminary data.</text>
</comment>
<dbReference type="EMBL" id="VOOR01000043">
    <property type="protein sequence ID" value="TXB61868.1"/>
    <property type="molecule type" value="Genomic_DNA"/>
</dbReference>
<keyword evidence="2 4" id="KW-0547">Nucleotide-binding</keyword>
<proteinExistence type="predicted"/>
<dbReference type="OrthoDB" id="1195727at2"/>
<dbReference type="InterPro" id="IPR011095">
    <property type="entry name" value="Dala_Dala_lig_C"/>
</dbReference>
<dbReference type="GO" id="GO:0046872">
    <property type="term" value="F:metal ion binding"/>
    <property type="evidence" value="ECO:0007669"/>
    <property type="project" value="InterPro"/>
</dbReference>
<evidence type="ECO:0000313" key="7">
    <source>
        <dbReference type="Proteomes" id="UP000321580"/>
    </source>
</evidence>
<accession>A0A5C6RHD5</accession>
<dbReference type="InterPro" id="IPR011761">
    <property type="entry name" value="ATP-grasp"/>
</dbReference>
<sequence length="404" mass="45218">MDRPLTFLCVTCYFKGSDFLKACKAAGNTVYLLTAKKLEHADWPREAVDEFFYLDTDENTPENYANMEKGLAWLMRNKPVDRVVALDDFDVEKGAFLREAFRIPGMGQTTARYFRDKLAMRMKAADAGIPVPPFSSLFSDAAVNAFIEETAAPWVVKPRSEASATGIRKVHNGDELWAVIHSLGDERHQYLVEQFKPGDVYHVDALTVDGQVGFSRVSRYLNTPFEVAHGGGIFRSATVPFGGEEDEALQAVNARVMEAFGMQFSASHTEFIRSKEDGQYYFLETSSRVGGAHLAEMVYYSSGVNLWAEWARLETAMAKGLPYTAPEARQDHAGIVVSLARYEHPDQSVFNEPEVVWKLDKAYHVGAIVQSPSRDRVLELLDGYAERIHQDFHASAPVPDKPLD</sequence>
<dbReference type="Pfam" id="PF07478">
    <property type="entry name" value="Dala_Dala_lig_C"/>
    <property type="match status" value="1"/>
</dbReference>
<evidence type="ECO:0000259" key="5">
    <source>
        <dbReference type="PROSITE" id="PS50975"/>
    </source>
</evidence>
<protein>
    <submittedName>
        <fullName evidence="6">ATP-grasp domain-containing protein</fullName>
    </submittedName>
</protein>
<dbReference type="Gene3D" id="3.30.470.20">
    <property type="entry name" value="ATP-grasp fold, B domain"/>
    <property type="match status" value="1"/>
</dbReference>
<dbReference type="Gene3D" id="3.30.1490.20">
    <property type="entry name" value="ATP-grasp fold, A domain"/>
    <property type="match status" value="1"/>
</dbReference>
<name>A0A5C6RHD5_9BACT</name>
<dbReference type="PANTHER" id="PTHR43585">
    <property type="entry name" value="FUMIPYRROLE BIOSYNTHESIS PROTEIN C"/>
    <property type="match status" value="1"/>
</dbReference>
<keyword evidence="1" id="KW-0436">Ligase</keyword>
<evidence type="ECO:0000256" key="2">
    <source>
        <dbReference type="ARBA" id="ARBA00022741"/>
    </source>
</evidence>
<dbReference type="InterPro" id="IPR013815">
    <property type="entry name" value="ATP_grasp_subdomain_1"/>
</dbReference>
<evidence type="ECO:0000256" key="3">
    <source>
        <dbReference type="ARBA" id="ARBA00022840"/>
    </source>
</evidence>
<gene>
    <name evidence="6" type="ORF">FRY97_16980</name>
</gene>
<dbReference type="SUPFAM" id="SSF56059">
    <property type="entry name" value="Glutathione synthetase ATP-binding domain-like"/>
    <property type="match status" value="1"/>
</dbReference>
<dbReference type="PROSITE" id="PS50975">
    <property type="entry name" value="ATP_GRASP"/>
    <property type="match status" value="1"/>
</dbReference>
<feature type="domain" description="ATP-grasp" evidence="5">
    <location>
        <begin position="121"/>
        <end position="315"/>
    </location>
</feature>
<evidence type="ECO:0000256" key="1">
    <source>
        <dbReference type="ARBA" id="ARBA00022598"/>
    </source>
</evidence>
<evidence type="ECO:0000256" key="4">
    <source>
        <dbReference type="PROSITE-ProRule" id="PRU00409"/>
    </source>
</evidence>
<evidence type="ECO:0000313" key="6">
    <source>
        <dbReference type="EMBL" id="TXB61868.1"/>
    </source>
</evidence>
<dbReference type="RefSeq" id="WP_147168764.1">
    <property type="nucleotide sequence ID" value="NZ_VOOR01000043.1"/>
</dbReference>